<dbReference type="CDD" id="cd00104">
    <property type="entry name" value="KAZAL_FS"/>
    <property type="match status" value="1"/>
</dbReference>
<dbReference type="InterPro" id="IPR013783">
    <property type="entry name" value="Ig-like_fold"/>
</dbReference>
<evidence type="ECO:0000256" key="6">
    <source>
        <dbReference type="SAM" id="SignalP"/>
    </source>
</evidence>
<keyword evidence="11" id="KW-1185">Reference proteome</keyword>
<keyword evidence="2" id="KW-0964">Secreted</keyword>
<dbReference type="InterPro" id="IPR003598">
    <property type="entry name" value="Ig_sub2"/>
</dbReference>
<name>A0A401SKU5_CHIPU</name>
<evidence type="ECO:0000256" key="3">
    <source>
        <dbReference type="ARBA" id="ARBA00022729"/>
    </source>
</evidence>
<dbReference type="InterPro" id="IPR036179">
    <property type="entry name" value="Ig-like_dom_sf"/>
</dbReference>
<accession>A0A401SKU5</accession>
<dbReference type="OMA" id="TWNITGQ"/>
<dbReference type="Gene3D" id="2.60.40.10">
    <property type="entry name" value="Immunoglobulins"/>
    <property type="match status" value="1"/>
</dbReference>
<dbReference type="AlphaFoldDB" id="A0A401SKU5"/>
<gene>
    <name evidence="10" type="ORF">chiPu_0009469</name>
</gene>
<comment type="caution">
    <text evidence="10">The sequence shown here is derived from an EMBL/GenBank/DDBJ whole genome shotgun (WGS) entry which is preliminary data.</text>
</comment>
<evidence type="ECO:0000259" key="8">
    <source>
        <dbReference type="PROSITE" id="PS51323"/>
    </source>
</evidence>
<dbReference type="PIRSF" id="PIRSF018239">
    <property type="entry name" value="IGFBP_rP_mac25"/>
    <property type="match status" value="1"/>
</dbReference>
<feature type="domain" description="Ig-like" evidence="7">
    <location>
        <begin position="169"/>
        <end position="266"/>
    </location>
</feature>
<feature type="signal peptide" evidence="6">
    <location>
        <begin position="1"/>
        <end position="25"/>
    </location>
</feature>
<dbReference type="PANTHER" id="PTHR14186:SF26">
    <property type="entry name" value="KAZAL TYPE SERINE PEPTIDASE INHIBITOR DOMAIN 1"/>
    <property type="match status" value="1"/>
</dbReference>
<dbReference type="GO" id="GO:0005520">
    <property type="term" value="F:insulin-like growth factor binding"/>
    <property type="evidence" value="ECO:0007669"/>
    <property type="project" value="InterPro"/>
</dbReference>
<feature type="domain" description="Kazal-like" evidence="9">
    <location>
        <begin position="101"/>
        <end position="167"/>
    </location>
</feature>
<proteinExistence type="predicted"/>
<dbReference type="FunFam" id="2.60.40.10:FF:000032">
    <property type="entry name" value="palladin isoform X1"/>
    <property type="match status" value="1"/>
</dbReference>
<dbReference type="InterPro" id="IPR009030">
    <property type="entry name" value="Growth_fac_rcpt_cys_sf"/>
</dbReference>
<dbReference type="Pfam" id="PF07679">
    <property type="entry name" value="I-set"/>
    <property type="match status" value="1"/>
</dbReference>
<dbReference type="SMART" id="SM00408">
    <property type="entry name" value="IGc2"/>
    <property type="match status" value="1"/>
</dbReference>
<evidence type="ECO:0000259" key="9">
    <source>
        <dbReference type="PROSITE" id="PS51465"/>
    </source>
</evidence>
<dbReference type="GO" id="GO:0009966">
    <property type="term" value="P:regulation of signal transduction"/>
    <property type="evidence" value="ECO:0007669"/>
    <property type="project" value="TreeGrafter"/>
</dbReference>
<feature type="domain" description="IGFBP N-terminal" evidence="8">
    <location>
        <begin position="47"/>
        <end position="126"/>
    </location>
</feature>
<dbReference type="PROSITE" id="PS51465">
    <property type="entry name" value="KAZAL_2"/>
    <property type="match status" value="1"/>
</dbReference>
<dbReference type="InterPro" id="IPR011390">
    <property type="entry name" value="IGFBP_rP_mac25"/>
</dbReference>
<dbReference type="Gene3D" id="3.30.60.30">
    <property type="match status" value="1"/>
</dbReference>
<dbReference type="Pfam" id="PF00219">
    <property type="entry name" value="IGFBP"/>
    <property type="match status" value="1"/>
</dbReference>
<keyword evidence="5" id="KW-0393">Immunoglobulin domain</keyword>
<evidence type="ECO:0008006" key="12">
    <source>
        <dbReference type="Google" id="ProtNLM"/>
    </source>
</evidence>
<dbReference type="Pfam" id="PF07648">
    <property type="entry name" value="Kazal_2"/>
    <property type="match status" value="1"/>
</dbReference>
<dbReference type="SMART" id="SM00409">
    <property type="entry name" value="IG"/>
    <property type="match status" value="1"/>
</dbReference>
<evidence type="ECO:0000256" key="4">
    <source>
        <dbReference type="ARBA" id="ARBA00023157"/>
    </source>
</evidence>
<dbReference type="SUPFAM" id="SSF100895">
    <property type="entry name" value="Kazal-type serine protease inhibitors"/>
    <property type="match status" value="1"/>
</dbReference>
<comment type="subcellular location">
    <subcellularLocation>
        <location evidence="1">Secreted</location>
    </subcellularLocation>
</comment>
<dbReference type="SUPFAM" id="SSF48726">
    <property type="entry name" value="Immunoglobulin"/>
    <property type="match status" value="1"/>
</dbReference>
<dbReference type="InterPro" id="IPR013098">
    <property type="entry name" value="Ig_I-set"/>
</dbReference>
<evidence type="ECO:0000256" key="2">
    <source>
        <dbReference type="ARBA" id="ARBA00022525"/>
    </source>
</evidence>
<dbReference type="InterPro" id="IPR002350">
    <property type="entry name" value="Kazal_dom"/>
</dbReference>
<dbReference type="GO" id="GO:0005615">
    <property type="term" value="C:extracellular space"/>
    <property type="evidence" value="ECO:0007669"/>
    <property type="project" value="TreeGrafter"/>
</dbReference>
<dbReference type="InterPro" id="IPR000867">
    <property type="entry name" value="IGFBP-like"/>
</dbReference>
<dbReference type="PROSITE" id="PS50835">
    <property type="entry name" value="IG_LIKE"/>
    <property type="match status" value="1"/>
</dbReference>
<sequence length="295" mass="32492">MMKLTSPSPLWCLILLLSSSWNAPGSVLIGANPLDSVHRGWQRLMEQEDDCPPCVSDQCPTPQGCLAGLVRDPCHCCWECGNIEGQICDLDNSNHFYGQCGENLECKLDLGDLRQGEIPEPQCVCQSNQAVCGSDGQTYSQICKFQEAANGNETSNITLAHEGPCEGVPQIISAPFNIWNTTGEDVIFGCEIFAYPMAAIEWRKDGLDTFLPGDDPHISVQFRGGPFKYEVTGWLQIQAIRSTDSGVYHCSARNKLGEVSAAASLTVISPDQMSEIETPWRQSLHLVEDYSDDYY</sequence>
<dbReference type="OrthoDB" id="10029006at2759"/>
<dbReference type="InterPro" id="IPR003599">
    <property type="entry name" value="Ig_sub"/>
</dbReference>
<evidence type="ECO:0000256" key="1">
    <source>
        <dbReference type="ARBA" id="ARBA00004613"/>
    </source>
</evidence>
<evidence type="ECO:0000313" key="11">
    <source>
        <dbReference type="Proteomes" id="UP000287033"/>
    </source>
</evidence>
<keyword evidence="3 6" id="KW-0732">Signal</keyword>
<feature type="chain" id="PRO_5019500834" description="Kazal-type serine protease inhibitor domain-containing protein 1" evidence="6">
    <location>
        <begin position="26"/>
        <end position="295"/>
    </location>
</feature>
<dbReference type="GO" id="GO:0001558">
    <property type="term" value="P:regulation of cell growth"/>
    <property type="evidence" value="ECO:0007669"/>
    <property type="project" value="InterPro"/>
</dbReference>
<dbReference type="PROSITE" id="PS51323">
    <property type="entry name" value="IGFBP_N_2"/>
    <property type="match status" value="1"/>
</dbReference>
<evidence type="ECO:0000313" key="10">
    <source>
        <dbReference type="EMBL" id="GCC31015.1"/>
    </source>
</evidence>
<dbReference type="Proteomes" id="UP000287033">
    <property type="component" value="Unassembled WGS sequence"/>
</dbReference>
<dbReference type="InterPro" id="IPR036058">
    <property type="entry name" value="Kazal_dom_sf"/>
</dbReference>
<dbReference type="PANTHER" id="PTHR14186">
    <property type="entry name" value="INSULIN-LIKE GROWTH FACTOR BINDING PROTEIN-RELATED"/>
    <property type="match status" value="1"/>
</dbReference>
<dbReference type="SUPFAM" id="SSF57184">
    <property type="entry name" value="Growth factor receptor domain"/>
    <property type="match status" value="1"/>
</dbReference>
<keyword evidence="4" id="KW-1015">Disulfide bond</keyword>
<dbReference type="SMART" id="SM00280">
    <property type="entry name" value="KAZAL"/>
    <property type="match status" value="1"/>
</dbReference>
<evidence type="ECO:0000256" key="5">
    <source>
        <dbReference type="ARBA" id="ARBA00023319"/>
    </source>
</evidence>
<reference evidence="10 11" key="1">
    <citation type="journal article" date="2018" name="Nat. Ecol. Evol.">
        <title>Shark genomes provide insights into elasmobranch evolution and the origin of vertebrates.</title>
        <authorList>
            <person name="Hara Y"/>
            <person name="Yamaguchi K"/>
            <person name="Onimaru K"/>
            <person name="Kadota M"/>
            <person name="Koyanagi M"/>
            <person name="Keeley SD"/>
            <person name="Tatsumi K"/>
            <person name="Tanaka K"/>
            <person name="Motone F"/>
            <person name="Kageyama Y"/>
            <person name="Nozu R"/>
            <person name="Adachi N"/>
            <person name="Nishimura O"/>
            <person name="Nakagawa R"/>
            <person name="Tanegashima C"/>
            <person name="Kiyatake I"/>
            <person name="Matsumoto R"/>
            <person name="Murakumo K"/>
            <person name="Nishida K"/>
            <person name="Terakita A"/>
            <person name="Kuratani S"/>
            <person name="Sato K"/>
            <person name="Hyodo S Kuraku.S."/>
        </authorList>
    </citation>
    <scope>NUCLEOTIDE SEQUENCE [LARGE SCALE GENOMIC DNA]</scope>
</reference>
<dbReference type="InterPro" id="IPR007110">
    <property type="entry name" value="Ig-like_dom"/>
</dbReference>
<dbReference type="Gene3D" id="4.10.40.20">
    <property type="match status" value="1"/>
</dbReference>
<protein>
    <recommendedName>
        <fullName evidence="12">Kazal-type serine protease inhibitor domain-containing protein 1</fullName>
    </recommendedName>
</protein>
<organism evidence="10 11">
    <name type="scientific">Chiloscyllium punctatum</name>
    <name type="common">Brownbanded bambooshark</name>
    <name type="synonym">Hemiscyllium punctatum</name>
    <dbReference type="NCBI Taxonomy" id="137246"/>
    <lineage>
        <taxon>Eukaryota</taxon>
        <taxon>Metazoa</taxon>
        <taxon>Chordata</taxon>
        <taxon>Craniata</taxon>
        <taxon>Vertebrata</taxon>
        <taxon>Chondrichthyes</taxon>
        <taxon>Elasmobranchii</taxon>
        <taxon>Galeomorphii</taxon>
        <taxon>Galeoidea</taxon>
        <taxon>Orectolobiformes</taxon>
        <taxon>Hemiscylliidae</taxon>
        <taxon>Chiloscyllium</taxon>
    </lineage>
</organism>
<dbReference type="EMBL" id="BEZZ01000336">
    <property type="protein sequence ID" value="GCC31015.1"/>
    <property type="molecule type" value="Genomic_DNA"/>
</dbReference>
<evidence type="ECO:0000259" key="7">
    <source>
        <dbReference type="PROSITE" id="PS50835"/>
    </source>
</evidence>